<dbReference type="Proteomes" id="UP000593626">
    <property type="component" value="Chromosome"/>
</dbReference>
<name>A0A7S8CAR5_9BACI</name>
<keyword evidence="1" id="KW-0472">Membrane</keyword>
<dbReference type="Pfam" id="PF11553">
    <property type="entry name" value="DUF3231"/>
    <property type="match status" value="1"/>
</dbReference>
<dbReference type="KEGG" id="mcui:G8O30_05890"/>
<evidence type="ECO:0000313" key="3">
    <source>
        <dbReference type="Proteomes" id="UP000593626"/>
    </source>
</evidence>
<evidence type="ECO:0000256" key="1">
    <source>
        <dbReference type="SAM" id="Phobius"/>
    </source>
</evidence>
<organism evidence="2 3">
    <name type="scientific">Mangrovibacillus cuniculi</name>
    <dbReference type="NCBI Taxonomy" id="2593652"/>
    <lineage>
        <taxon>Bacteria</taxon>
        <taxon>Bacillati</taxon>
        <taxon>Bacillota</taxon>
        <taxon>Bacilli</taxon>
        <taxon>Bacillales</taxon>
        <taxon>Bacillaceae</taxon>
        <taxon>Mangrovibacillus</taxon>
    </lineage>
</organism>
<gene>
    <name evidence="2" type="ORF">G8O30_05890</name>
</gene>
<evidence type="ECO:0000313" key="2">
    <source>
        <dbReference type="EMBL" id="QPC46530.1"/>
    </source>
</evidence>
<sequence length="178" mass="20090">MQNPLEAIWSTLKTKFDGEPETDLHVGEVMALWTIYTMMCEAIAFYGVFLNTTTDKDLINAIQSAHIETERGINTLKDFFKREGIPLPPVSQEKPDSESKDVPIGVRFTDEEIANFLSVKTATYISFAGTSLAQCIRMDVGYFFSDLLSNTLTYNIKLKKTLIQKGWLKVPPAWGQKL</sequence>
<feature type="transmembrane region" description="Helical" evidence="1">
    <location>
        <begin position="30"/>
        <end position="49"/>
    </location>
</feature>
<dbReference type="InterPro" id="IPR012347">
    <property type="entry name" value="Ferritin-like"/>
</dbReference>
<accession>A0A7S8CAR5</accession>
<keyword evidence="1" id="KW-0812">Transmembrane</keyword>
<dbReference type="InterPro" id="IPR021617">
    <property type="entry name" value="DUF3231"/>
</dbReference>
<dbReference type="AlphaFoldDB" id="A0A7S8CAR5"/>
<proteinExistence type="predicted"/>
<keyword evidence="1" id="KW-1133">Transmembrane helix</keyword>
<reference evidence="2 3" key="1">
    <citation type="submission" date="2019-07" db="EMBL/GenBank/DDBJ databases">
        <title>Genome sequence of 2 isolates from Red Sea Mangroves.</title>
        <authorList>
            <person name="Sefrji F."/>
            <person name="Michoud G."/>
            <person name="Merlino G."/>
            <person name="Daffonchio D."/>
        </authorList>
    </citation>
    <scope>NUCLEOTIDE SEQUENCE [LARGE SCALE GENOMIC DNA]</scope>
    <source>
        <strain evidence="2 3">R1DC41</strain>
    </source>
</reference>
<dbReference type="EMBL" id="CP049742">
    <property type="protein sequence ID" value="QPC46530.1"/>
    <property type="molecule type" value="Genomic_DNA"/>
</dbReference>
<dbReference type="Gene3D" id="1.20.1260.10">
    <property type="match status" value="1"/>
</dbReference>
<dbReference type="RefSeq" id="WP_239674052.1">
    <property type="nucleotide sequence ID" value="NZ_CP049742.1"/>
</dbReference>
<protein>
    <submittedName>
        <fullName evidence="2">DUF3231 family protein</fullName>
    </submittedName>
</protein>
<keyword evidence="3" id="KW-1185">Reference proteome</keyword>